<dbReference type="PANTHER" id="PTHR42951">
    <property type="entry name" value="METALLO-BETA-LACTAMASE DOMAIN-CONTAINING"/>
    <property type="match status" value="1"/>
</dbReference>
<keyword evidence="3" id="KW-1185">Reference proteome</keyword>
<dbReference type="InterPro" id="IPR001279">
    <property type="entry name" value="Metallo-B-lactamas"/>
</dbReference>
<protein>
    <submittedName>
        <fullName evidence="2">Metallo-beta-lactamase class B</fullName>
    </submittedName>
</protein>
<gene>
    <name evidence="2" type="ORF">SAMN04487995_0250</name>
</gene>
<name>A0A1H6QGS6_9BACT</name>
<dbReference type="EMBL" id="FNXY01000001">
    <property type="protein sequence ID" value="SEI38435.1"/>
    <property type="molecule type" value="Genomic_DNA"/>
</dbReference>
<dbReference type="STRING" id="408657.SAMN04487995_0250"/>
<dbReference type="InterPro" id="IPR050855">
    <property type="entry name" value="NDM-1-like"/>
</dbReference>
<dbReference type="PANTHER" id="PTHR42951:SF17">
    <property type="entry name" value="METALLO-BETA-LACTAMASE DOMAIN-CONTAINING PROTEIN"/>
    <property type="match status" value="1"/>
</dbReference>
<proteinExistence type="predicted"/>
<sequence>MKKFILLFSFLCANYSINAQKVSEPSSERHPEWTKSYPSFRIAGNLYYIGTSDLACYLIVTPKGNILINTGLASSATGIKRNIEKLGFKLSDTKILLNTQAHYDHMGAMSVIKKMTGAKLMINEGDASAAEDGGLSDYSSKGKVRDFEPVQVDRVLHDRDTIRLGGMQLVMLNHPGHTKGSCSYLFDVKDEKRKYRVLIANMPTIVTDENFSDIAAYPNIAKDYTYTLNAMRHLRFDIWLASHASQFGLSDKHKPGNAYNPEAFFDKNGYNQQISDLQKDFDEKMKGDK</sequence>
<evidence type="ECO:0000313" key="3">
    <source>
        <dbReference type="Proteomes" id="UP000199532"/>
    </source>
</evidence>
<dbReference type="OrthoDB" id="9802248at2"/>
<dbReference type="SMART" id="SM00849">
    <property type="entry name" value="Lactamase_B"/>
    <property type="match status" value="1"/>
</dbReference>
<dbReference type="RefSeq" id="WP_090331060.1">
    <property type="nucleotide sequence ID" value="NZ_FNXY01000001.1"/>
</dbReference>
<dbReference type="InterPro" id="IPR036866">
    <property type="entry name" value="RibonucZ/Hydroxyglut_hydro"/>
</dbReference>
<dbReference type="Pfam" id="PF00753">
    <property type="entry name" value="Lactamase_B"/>
    <property type="match status" value="1"/>
</dbReference>
<reference evidence="2 3" key="1">
    <citation type="submission" date="2016-10" db="EMBL/GenBank/DDBJ databases">
        <authorList>
            <person name="de Groot N.N."/>
        </authorList>
    </citation>
    <scope>NUCLEOTIDE SEQUENCE [LARGE SCALE GENOMIC DNA]</scope>
    <source>
        <strain evidence="2 3">DSM 19938</strain>
    </source>
</reference>
<dbReference type="SUPFAM" id="SSF56281">
    <property type="entry name" value="Metallo-hydrolase/oxidoreductase"/>
    <property type="match status" value="1"/>
</dbReference>
<accession>A0A1H6QGS6</accession>
<dbReference type="Proteomes" id="UP000199532">
    <property type="component" value="Unassembled WGS sequence"/>
</dbReference>
<dbReference type="NCBIfam" id="NF033105">
    <property type="entry name" value="bla_subclass_B3"/>
    <property type="match status" value="1"/>
</dbReference>
<evidence type="ECO:0000259" key="1">
    <source>
        <dbReference type="SMART" id="SM00849"/>
    </source>
</evidence>
<dbReference type="NCBIfam" id="NF012229">
    <property type="entry name" value="bla_class_B_core"/>
    <property type="match status" value="1"/>
</dbReference>
<organism evidence="2 3">
    <name type="scientific">Dyadobacter koreensis</name>
    <dbReference type="NCBI Taxonomy" id="408657"/>
    <lineage>
        <taxon>Bacteria</taxon>
        <taxon>Pseudomonadati</taxon>
        <taxon>Bacteroidota</taxon>
        <taxon>Cytophagia</taxon>
        <taxon>Cytophagales</taxon>
        <taxon>Spirosomataceae</taxon>
        <taxon>Dyadobacter</taxon>
    </lineage>
</organism>
<dbReference type="AlphaFoldDB" id="A0A1H6QGS6"/>
<feature type="domain" description="Metallo-beta-lactamase" evidence="1">
    <location>
        <begin position="53"/>
        <end position="243"/>
    </location>
</feature>
<dbReference type="Gene3D" id="3.60.15.10">
    <property type="entry name" value="Ribonuclease Z/Hydroxyacylglutathione hydrolase-like"/>
    <property type="match status" value="1"/>
</dbReference>
<evidence type="ECO:0000313" key="2">
    <source>
        <dbReference type="EMBL" id="SEI38435.1"/>
    </source>
</evidence>